<dbReference type="PROSITE" id="PS50893">
    <property type="entry name" value="ABC_TRANSPORTER_2"/>
    <property type="match status" value="1"/>
</dbReference>
<keyword evidence="5" id="KW-0812">Transmembrane</keyword>
<sequence>MLPLLDRPASQEDWPVIAYVALPVLATLITFAVVRMRRTAQREQEGTLSPLEDGWFRSIRAGWRKISNILAGQDLPTERVYALNNVHFRIERGMIGILGPNGAGKTTLLRQLAGILDPTRGTISLGGVPMEKIKHHLANWVGYLPQYIGLPQGMSPKEYLHWYAELYGLSADIRDERVDSLLIEVGLESKVDDTIGSLSGGMKQRVAIARTLLRLPPVIIVDEPTSGLDPRERIRFRNLLSRLARDRIVLFSTHVVEDVAVACDRVMVLGGGRLHFDGPTGDLANVAGGRVWEIVCKRGELPTLPADALQTEELPTPQGDIAYRILSADQPHETARKADATLEDGYLWLIASGGWNFDLEEIQA</sequence>
<dbReference type="PANTHER" id="PTHR43335:SF2">
    <property type="entry name" value="ABC TRANSPORTER, ATP-BINDING PROTEIN"/>
    <property type="match status" value="1"/>
</dbReference>
<dbReference type="InterPro" id="IPR003439">
    <property type="entry name" value="ABC_transporter-like_ATP-bd"/>
</dbReference>
<dbReference type="GO" id="GO:0005524">
    <property type="term" value="F:ATP binding"/>
    <property type="evidence" value="ECO:0007669"/>
    <property type="project" value="UniProtKB-KW"/>
</dbReference>
<reference evidence="7 8" key="1">
    <citation type="submission" date="2017-08" db="EMBL/GenBank/DDBJ databases">
        <title>Fine stratification of microbial communities through a metagenomic profile of the photic zone.</title>
        <authorList>
            <person name="Haro-Moreno J.M."/>
            <person name="Lopez-Perez M."/>
            <person name="De La Torre J."/>
            <person name="Picazo A."/>
            <person name="Camacho A."/>
            <person name="Rodriguez-Valera F."/>
        </authorList>
    </citation>
    <scope>NUCLEOTIDE SEQUENCE [LARGE SCALE GENOMIC DNA]</scope>
    <source>
        <strain evidence="7">MED-G24</strain>
    </source>
</reference>
<dbReference type="PANTHER" id="PTHR43335">
    <property type="entry name" value="ABC TRANSPORTER, ATP-BINDING PROTEIN"/>
    <property type="match status" value="1"/>
</dbReference>
<dbReference type="SMART" id="SM00382">
    <property type="entry name" value="AAA"/>
    <property type="match status" value="1"/>
</dbReference>
<evidence type="ECO:0000256" key="3">
    <source>
        <dbReference type="ARBA" id="ARBA00022741"/>
    </source>
</evidence>
<feature type="transmembrane region" description="Helical" evidence="5">
    <location>
        <begin position="16"/>
        <end position="34"/>
    </location>
</feature>
<keyword evidence="3" id="KW-0547">Nucleotide-binding</keyword>
<name>A0A2A5WMZ5_9GAMM</name>
<keyword evidence="5" id="KW-0472">Membrane</keyword>
<dbReference type="InterPro" id="IPR027417">
    <property type="entry name" value="P-loop_NTPase"/>
</dbReference>
<dbReference type="SUPFAM" id="SSF52540">
    <property type="entry name" value="P-loop containing nucleoside triphosphate hydrolases"/>
    <property type="match status" value="1"/>
</dbReference>
<dbReference type="AlphaFoldDB" id="A0A2A5WMZ5"/>
<keyword evidence="2" id="KW-0813">Transport</keyword>
<evidence type="ECO:0000256" key="2">
    <source>
        <dbReference type="ARBA" id="ARBA00022448"/>
    </source>
</evidence>
<dbReference type="Pfam" id="PF00005">
    <property type="entry name" value="ABC_tran"/>
    <property type="match status" value="1"/>
</dbReference>
<dbReference type="Proteomes" id="UP000219327">
    <property type="component" value="Unassembled WGS sequence"/>
</dbReference>
<dbReference type="Gene3D" id="3.40.50.300">
    <property type="entry name" value="P-loop containing nucleotide triphosphate hydrolases"/>
    <property type="match status" value="1"/>
</dbReference>
<evidence type="ECO:0000313" key="7">
    <source>
        <dbReference type="EMBL" id="PDH37791.1"/>
    </source>
</evidence>
<feature type="domain" description="ABC transporter" evidence="6">
    <location>
        <begin position="64"/>
        <end position="296"/>
    </location>
</feature>
<gene>
    <name evidence="7" type="ORF">CNE99_07805</name>
</gene>
<dbReference type="GO" id="GO:0016887">
    <property type="term" value="F:ATP hydrolysis activity"/>
    <property type="evidence" value="ECO:0007669"/>
    <property type="project" value="InterPro"/>
</dbReference>
<accession>A0A2A5WMZ5</accession>
<evidence type="ECO:0000259" key="6">
    <source>
        <dbReference type="PROSITE" id="PS50893"/>
    </source>
</evidence>
<dbReference type="EMBL" id="NTKD01000044">
    <property type="protein sequence ID" value="PDH37791.1"/>
    <property type="molecule type" value="Genomic_DNA"/>
</dbReference>
<comment type="caution">
    <text evidence="7">The sequence shown here is derived from an EMBL/GenBank/DDBJ whole genome shotgun (WGS) entry which is preliminary data.</text>
</comment>
<evidence type="ECO:0000256" key="5">
    <source>
        <dbReference type="SAM" id="Phobius"/>
    </source>
</evidence>
<evidence type="ECO:0000256" key="1">
    <source>
        <dbReference type="ARBA" id="ARBA00005417"/>
    </source>
</evidence>
<evidence type="ECO:0000256" key="4">
    <source>
        <dbReference type="ARBA" id="ARBA00022840"/>
    </source>
</evidence>
<dbReference type="InterPro" id="IPR003593">
    <property type="entry name" value="AAA+_ATPase"/>
</dbReference>
<comment type="similarity">
    <text evidence="1">Belongs to the ABC transporter superfamily.</text>
</comment>
<keyword evidence="5" id="KW-1133">Transmembrane helix</keyword>
<organism evidence="7 8">
    <name type="scientific">OM182 bacterium MED-G24</name>
    <dbReference type="NCBI Taxonomy" id="1986255"/>
    <lineage>
        <taxon>Bacteria</taxon>
        <taxon>Pseudomonadati</taxon>
        <taxon>Pseudomonadota</taxon>
        <taxon>Gammaproteobacteria</taxon>
        <taxon>OMG group</taxon>
        <taxon>OM182 clade</taxon>
    </lineage>
</organism>
<evidence type="ECO:0000313" key="8">
    <source>
        <dbReference type="Proteomes" id="UP000219327"/>
    </source>
</evidence>
<keyword evidence="4" id="KW-0067">ATP-binding</keyword>
<protein>
    <recommendedName>
        <fullName evidence="6">ABC transporter domain-containing protein</fullName>
    </recommendedName>
</protein>
<proteinExistence type="inferred from homology"/>
<dbReference type="PROSITE" id="PS00211">
    <property type="entry name" value="ABC_TRANSPORTER_1"/>
    <property type="match status" value="1"/>
</dbReference>
<dbReference type="InterPro" id="IPR017871">
    <property type="entry name" value="ABC_transporter-like_CS"/>
</dbReference>